<dbReference type="InterPro" id="IPR004408">
    <property type="entry name" value="Biotin_CoA_COase_ligase"/>
</dbReference>
<dbReference type="HAMAP" id="MF_00978">
    <property type="entry name" value="Bifunct_BirA"/>
    <property type="match status" value="1"/>
</dbReference>
<dbReference type="InterPro" id="IPR008988">
    <property type="entry name" value="Transcriptional_repressor_C"/>
</dbReference>
<dbReference type="PANTHER" id="PTHR12835:SF5">
    <property type="entry name" value="BIOTIN--PROTEIN LIGASE"/>
    <property type="match status" value="1"/>
</dbReference>
<dbReference type="Pfam" id="PF08279">
    <property type="entry name" value="HTH_11"/>
    <property type="match status" value="1"/>
</dbReference>
<evidence type="ECO:0000313" key="6">
    <source>
        <dbReference type="EMBL" id="UVE50441.1"/>
    </source>
</evidence>
<dbReference type="Gene3D" id="3.30.930.10">
    <property type="entry name" value="Bira Bifunctional Protein, Domain 2"/>
    <property type="match status" value="1"/>
</dbReference>
<sequence>MSDTRRALLSALADGPVSGPELADRLDISRAAVWKHVESLRDEGFVVESESDGYVVTEVPEYGGPAIEYGLEADYDVAFHDVLGSTNDTARELAAEGESDVVVVAREQSASKGRKERAWTAPDGGVWMSVLIRPDEPPAFAPLYTLAMAVAVCDAAREAGVDASIKWPNDVIVSRPPKRATSDGSSDSGESDGVIVSESSDDSPDTEASDHDYRKLCGILTEMEGEADRVSWLVIGAGINANIDLEKLPEEATSVSAEAAPVERRIFVQRVLERFDELRADLDSVLPAWRERADTLGRRVRVHTANGVVEGEAIDIEHPGTLVVRTDDGETRVHAGDCEHLRPVAET</sequence>
<evidence type="ECO:0000256" key="1">
    <source>
        <dbReference type="ARBA" id="ARBA00022598"/>
    </source>
</evidence>
<organism evidence="6 7">
    <name type="scientific">Haloferax larsenii</name>
    <dbReference type="NCBI Taxonomy" id="302484"/>
    <lineage>
        <taxon>Archaea</taxon>
        <taxon>Methanobacteriati</taxon>
        <taxon>Methanobacteriota</taxon>
        <taxon>Stenosarchaea group</taxon>
        <taxon>Halobacteria</taxon>
        <taxon>Halobacteriales</taxon>
        <taxon>Haloferacaceae</taxon>
        <taxon>Haloferax</taxon>
    </lineage>
</organism>
<dbReference type="EC" id="6.3.4.15" evidence="6"/>
<dbReference type="InterPro" id="IPR030855">
    <property type="entry name" value="Bifunct_BirA"/>
</dbReference>
<reference evidence="6" key="1">
    <citation type="submission" date="2021-07" db="EMBL/GenBank/DDBJ databases">
        <title>Studies on halocins as antimicrobial molecules from haloarchaea.</title>
        <authorList>
            <person name="Kumar S."/>
            <person name="Khare S.K."/>
        </authorList>
    </citation>
    <scope>NUCLEOTIDE SEQUENCE</scope>
    <source>
        <strain evidence="6">NCIM 5678</strain>
    </source>
</reference>
<dbReference type="Gene3D" id="1.10.10.10">
    <property type="entry name" value="Winged helix-like DNA-binding domain superfamily/Winged helix DNA-binding domain"/>
    <property type="match status" value="1"/>
</dbReference>
<keyword evidence="1 6" id="KW-0436">Ligase</keyword>
<dbReference type="EMBL" id="CP078063">
    <property type="protein sequence ID" value="UVE50441.1"/>
    <property type="molecule type" value="Genomic_DNA"/>
</dbReference>
<dbReference type="InterPro" id="IPR013196">
    <property type="entry name" value="HTH_11"/>
</dbReference>
<dbReference type="InterPro" id="IPR036388">
    <property type="entry name" value="WH-like_DNA-bd_sf"/>
</dbReference>
<name>A0ABY5RDK4_HALLR</name>
<evidence type="ECO:0000313" key="7">
    <source>
        <dbReference type="Proteomes" id="UP001058330"/>
    </source>
</evidence>
<dbReference type="SUPFAM" id="SSF50037">
    <property type="entry name" value="C-terminal domain of transcriptional repressors"/>
    <property type="match status" value="1"/>
</dbReference>
<feature type="domain" description="BPL/LPL catalytic" evidence="5">
    <location>
        <begin position="62"/>
        <end position="283"/>
    </location>
</feature>
<dbReference type="NCBIfam" id="TIGR00121">
    <property type="entry name" value="birA_ligase"/>
    <property type="match status" value="1"/>
</dbReference>
<dbReference type="InterPro" id="IPR011991">
    <property type="entry name" value="ArsR-like_HTH"/>
</dbReference>
<evidence type="ECO:0000259" key="5">
    <source>
        <dbReference type="PROSITE" id="PS51733"/>
    </source>
</evidence>
<keyword evidence="3" id="KW-0067">ATP-binding</keyword>
<dbReference type="SUPFAM" id="SSF55681">
    <property type="entry name" value="Class II aaRS and biotin synthetases"/>
    <property type="match status" value="1"/>
</dbReference>
<dbReference type="InterPro" id="IPR045864">
    <property type="entry name" value="aa-tRNA-synth_II/BPL/LPL"/>
</dbReference>
<dbReference type="GeneID" id="74527342"/>
<proteinExistence type="inferred from homology"/>
<keyword evidence="2" id="KW-0547">Nucleotide-binding</keyword>
<dbReference type="Pfam" id="PF02237">
    <property type="entry name" value="BPL_C"/>
    <property type="match status" value="1"/>
</dbReference>
<dbReference type="InterPro" id="IPR036390">
    <property type="entry name" value="WH_DNA-bd_sf"/>
</dbReference>
<dbReference type="InterPro" id="IPR003142">
    <property type="entry name" value="BPL_C"/>
</dbReference>
<evidence type="ECO:0000256" key="3">
    <source>
        <dbReference type="ARBA" id="ARBA00022840"/>
    </source>
</evidence>
<dbReference type="Gene3D" id="2.30.30.100">
    <property type="match status" value="1"/>
</dbReference>
<accession>A0ABY5RDK4</accession>
<keyword evidence="7" id="KW-1185">Reference proteome</keyword>
<dbReference type="Proteomes" id="UP001058330">
    <property type="component" value="Chromosome"/>
</dbReference>
<gene>
    <name evidence="6" type="ORF">KU306_00585</name>
</gene>
<dbReference type="GO" id="GO:0004077">
    <property type="term" value="F:biotin--[biotin carboxyl-carrier protein] ligase activity"/>
    <property type="evidence" value="ECO:0007669"/>
    <property type="project" value="UniProtKB-EC"/>
</dbReference>
<dbReference type="CDD" id="cd00090">
    <property type="entry name" value="HTH_ARSR"/>
    <property type="match status" value="1"/>
</dbReference>
<protein>
    <submittedName>
        <fullName evidence="6">Biotin--[acetyl-CoA-carboxylase] ligase</fullName>
        <ecNumber evidence="6">6.3.4.15</ecNumber>
    </submittedName>
</protein>
<dbReference type="PANTHER" id="PTHR12835">
    <property type="entry name" value="BIOTIN PROTEIN LIGASE"/>
    <property type="match status" value="1"/>
</dbReference>
<dbReference type="PROSITE" id="PS51733">
    <property type="entry name" value="BPL_LPL_CATALYTIC"/>
    <property type="match status" value="1"/>
</dbReference>
<evidence type="ECO:0000256" key="2">
    <source>
        <dbReference type="ARBA" id="ARBA00022741"/>
    </source>
</evidence>
<evidence type="ECO:0000256" key="4">
    <source>
        <dbReference type="SAM" id="MobiDB-lite"/>
    </source>
</evidence>
<dbReference type="CDD" id="cd16442">
    <property type="entry name" value="BPL"/>
    <property type="match status" value="1"/>
</dbReference>
<dbReference type="InterPro" id="IPR004143">
    <property type="entry name" value="BPL_LPL_catalytic"/>
</dbReference>
<dbReference type="RefSeq" id="WP_258302545.1">
    <property type="nucleotide sequence ID" value="NZ_CP078063.1"/>
</dbReference>
<feature type="region of interest" description="Disordered" evidence="4">
    <location>
        <begin position="173"/>
        <end position="210"/>
    </location>
</feature>
<dbReference type="SUPFAM" id="SSF46785">
    <property type="entry name" value="Winged helix' DNA-binding domain"/>
    <property type="match status" value="1"/>
</dbReference>
<dbReference type="Pfam" id="PF03099">
    <property type="entry name" value="BPL_LplA_LipB"/>
    <property type="match status" value="1"/>
</dbReference>
<feature type="compositionally biased region" description="Low complexity" evidence="4">
    <location>
        <begin position="182"/>
        <end position="193"/>
    </location>
</feature>